<protein>
    <submittedName>
        <fullName evidence="1">Uncharacterized protein</fullName>
    </submittedName>
</protein>
<gene>
    <name evidence="1" type="ORF">METZ01_LOCUS364748</name>
</gene>
<name>A0A382SPN3_9ZZZZ</name>
<sequence length="33" mass="3600">EYYAGTAIEGTGVVGNGYPFTTPFSEAWDMRVL</sequence>
<feature type="non-terminal residue" evidence="1">
    <location>
        <position position="1"/>
    </location>
</feature>
<dbReference type="EMBL" id="UINC01130680">
    <property type="protein sequence ID" value="SVD11894.1"/>
    <property type="molecule type" value="Genomic_DNA"/>
</dbReference>
<evidence type="ECO:0000313" key="1">
    <source>
        <dbReference type="EMBL" id="SVD11894.1"/>
    </source>
</evidence>
<organism evidence="1">
    <name type="scientific">marine metagenome</name>
    <dbReference type="NCBI Taxonomy" id="408172"/>
    <lineage>
        <taxon>unclassified sequences</taxon>
        <taxon>metagenomes</taxon>
        <taxon>ecological metagenomes</taxon>
    </lineage>
</organism>
<dbReference type="AlphaFoldDB" id="A0A382SPN3"/>
<accession>A0A382SPN3</accession>
<reference evidence="1" key="1">
    <citation type="submission" date="2018-05" db="EMBL/GenBank/DDBJ databases">
        <authorList>
            <person name="Lanie J.A."/>
            <person name="Ng W.-L."/>
            <person name="Kazmierczak K.M."/>
            <person name="Andrzejewski T.M."/>
            <person name="Davidsen T.M."/>
            <person name="Wayne K.J."/>
            <person name="Tettelin H."/>
            <person name="Glass J.I."/>
            <person name="Rusch D."/>
            <person name="Podicherti R."/>
            <person name="Tsui H.-C.T."/>
            <person name="Winkler M.E."/>
        </authorList>
    </citation>
    <scope>NUCLEOTIDE SEQUENCE</scope>
</reference>
<proteinExistence type="predicted"/>